<feature type="compositionally biased region" description="Gly residues" evidence="1">
    <location>
        <begin position="1"/>
        <end position="17"/>
    </location>
</feature>
<name>A0AA88A5M9_FICCA</name>
<dbReference type="AlphaFoldDB" id="A0AA88A5M9"/>
<reference evidence="2" key="1">
    <citation type="submission" date="2023-07" db="EMBL/GenBank/DDBJ databases">
        <title>draft genome sequence of fig (Ficus carica).</title>
        <authorList>
            <person name="Takahashi T."/>
            <person name="Nishimura K."/>
        </authorList>
    </citation>
    <scope>NUCLEOTIDE SEQUENCE</scope>
</reference>
<accession>A0AA88A5M9</accession>
<dbReference type="EMBL" id="BTGU01000022">
    <property type="protein sequence ID" value="GMN46249.1"/>
    <property type="molecule type" value="Genomic_DNA"/>
</dbReference>
<evidence type="ECO:0000313" key="2">
    <source>
        <dbReference type="EMBL" id="GMN46249.1"/>
    </source>
</evidence>
<feature type="region of interest" description="Disordered" evidence="1">
    <location>
        <begin position="1"/>
        <end position="43"/>
    </location>
</feature>
<gene>
    <name evidence="2" type="ORF">TIFTF001_015440</name>
</gene>
<dbReference type="Proteomes" id="UP001187192">
    <property type="component" value="Unassembled WGS sequence"/>
</dbReference>
<proteinExistence type="predicted"/>
<feature type="compositionally biased region" description="Basic and acidic residues" evidence="1">
    <location>
        <begin position="31"/>
        <end position="43"/>
    </location>
</feature>
<organism evidence="2 3">
    <name type="scientific">Ficus carica</name>
    <name type="common">Common fig</name>
    <dbReference type="NCBI Taxonomy" id="3494"/>
    <lineage>
        <taxon>Eukaryota</taxon>
        <taxon>Viridiplantae</taxon>
        <taxon>Streptophyta</taxon>
        <taxon>Embryophyta</taxon>
        <taxon>Tracheophyta</taxon>
        <taxon>Spermatophyta</taxon>
        <taxon>Magnoliopsida</taxon>
        <taxon>eudicotyledons</taxon>
        <taxon>Gunneridae</taxon>
        <taxon>Pentapetalae</taxon>
        <taxon>rosids</taxon>
        <taxon>fabids</taxon>
        <taxon>Rosales</taxon>
        <taxon>Moraceae</taxon>
        <taxon>Ficeae</taxon>
        <taxon>Ficus</taxon>
    </lineage>
</organism>
<comment type="caution">
    <text evidence="2">The sequence shown here is derived from an EMBL/GenBank/DDBJ whole genome shotgun (WGS) entry which is preliminary data.</text>
</comment>
<evidence type="ECO:0000256" key="1">
    <source>
        <dbReference type="SAM" id="MobiDB-lite"/>
    </source>
</evidence>
<evidence type="ECO:0000313" key="3">
    <source>
        <dbReference type="Proteomes" id="UP001187192"/>
    </source>
</evidence>
<keyword evidence="3" id="KW-1185">Reference proteome</keyword>
<protein>
    <submittedName>
        <fullName evidence="2">Uncharacterized protein</fullName>
    </submittedName>
</protein>
<sequence length="43" mass="4627">MGVGAGRRGSGVGGGGWVSRKRLEGGATAKIRGEKEREWRERE</sequence>